<dbReference type="Gene3D" id="3.40.50.720">
    <property type="entry name" value="NAD(P)-binding Rossmann-like Domain"/>
    <property type="match status" value="1"/>
</dbReference>
<dbReference type="PANTHER" id="PTHR10491:SF4">
    <property type="entry name" value="METHIONINE ADENOSYLTRANSFERASE 2 SUBUNIT BETA"/>
    <property type="match status" value="1"/>
</dbReference>
<dbReference type="RefSeq" id="WP_209337400.1">
    <property type="nucleotide sequence ID" value="NZ_JAGIYY010000013.1"/>
</dbReference>
<dbReference type="InterPro" id="IPR005913">
    <property type="entry name" value="dTDP_dehydrorham_reduct"/>
</dbReference>
<evidence type="ECO:0000256" key="3">
    <source>
        <dbReference type="ARBA" id="ARBA00012929"/>
    </source>
</evidence>
<reference evidence="8" key="1">
    <citation type="submission" date="2021-03" db="EMBL/GenBank/DDBJ databases">
        <title>Genome sequencing and assembly of Tianweitania sediminis.</title>
        <authorList>
            <person name="Chhetri G."/>
        </authorList>
    </citation>
    <scope>NUCLEOTIDE SEQUENCE</scope>
    <source>
        <strain evidence="8">Z8</strain>
    </source>
</reference>
<dbReference type="EC" id="1.1.1.133" evidence="3 6"/>
<organism evidence="8 9">
    <name type="scientific">Tianweitania sediminis</name>
    <dbReference type="NCBI Taxonomy" id="1502156"/>
    <lineage>
        <taxon>Bacteria</taxon>
        <taxon>Pseudomonadati</taxon>
        <taxon>Pseudomonadota</taxon>
        <taxon>Alphaproteobacteria</taxon>
        <taxon>Hyphomicrobiales</taxon>
        <taxon>Phyllobacteriaceae</taxon>
        <taxon>Tianweitania</taxon>
    </lineage>
</organism>
<evidence type="ECO:0000259" key="7">
    <source>
        <dbReference type="Pfam" id="PF04321"/>
    </source>
</evidence>
<feature type="domain" description="RmlD-like substrate binding" evidence="7">
    <location>
        <begin position="1"/>
        <end position="290"/>
    </location>
</feature>
<dbReference type="Gene3D" id="3.90.25.10">
    <property type="entry name" value="UDP-galactose 4-epimerase, domain 1"/>
    <property type="match status" value="1"/>
</dbReference>
<comment type="function">
    <text evidence="6">Catalyzes the reduction of dTDP-6-deoxy-L-lyxo-4-hexulose to yield dTDP-L-rhamnose.</text>
</comment>
<comment type="cofactor">
    <cofactor evidence="6">
        <name>Mg(2+)</name>
        <dbReference type="ChEBI" id="CHEBI:18420"/>
    </cofactor>
    <text evidence="6">Binds 1 Mg(2+) ion per monomer.</text>
</comment>
<dbReference type="Pfam" id="PF04321">
    <property type="entry name" value="RmlD_sub_bind"/>
    <property type="match status" value="1"/>
</dbReference>
<name>A0A8J7ULW2_9HYPH</name>
<dbReference type="EMBL" id="JAGIYY010000013">
    <property type="protein sequence ID" value="MBP0441375.1"/>
    <property type="molecule type" value="Genomic_DNA"/>
</dbReference>
<evidence type="ECO:0000313" key="9">
    <source>
        <dbReference type="Proteomes" id="UP000666240"/>
    </source>
</evidence>
<keyword evidence="9" id="KW-1185">Reference proteome</keyword>
<dbReference type="PANTHER" id="PTHR10491">
    <property type="entry name" value="DTDP-4-DEHYDRORHAMNOSE REDUCTASE"/>
    <property type="match status" value="1"/>
</dbReference>
<dbReference type="CDD" id="cd05254">
    <property type="entry name" value="dTDP_HR_like_SDR_e"/>
    <property type="match status" value="1"/>
</dbReference>
<dbReference type="InterPro" id="IPR029903">
    <property type="entry name" value="RmlD-like-bd"/>
</dbReference>
<evidence type="ECO:0000256" key="4">
    <source>
        <dbReference type="ARBA" id="ARBA00017099"/>
    </source>
</evidence>
<sequence>MKVLVAGRSGQVAQSLAARSTPERVFVALGRPDLDITNRSSIDAAIAAHQPIAVVNAAAYTAVDKAETEVDAAFAANELGARNLAAAAHAAGLPIVNISTDYVFAGTKTGPYVEGDPVDPQSVYGRSKLAGELAVAAASPAHVTLRTAWVFSPYGHNFPKTMLRLAADRDVVRVVADQYGSPTYAPDIAKAIDVVLDTILAAPDREHWRGTFHMAAEGYCSWADFAEEIFAQSAARGGPSAKVERIATAEYPTPAKRPPNSMLDTSRFRAVFGHSLPTWQEGTKACVEAVR</sequence>
<dbReference type="AlphaFoldDB" id="A0A8J7ULW2"/>
<keyword evidence="6 8" id="KW-0560">Oxidoreductase</keyword>
<dbReference type="SUPFAM" id="SSF51735">
    <property type="entry name" value="NAD(P)-binding Rossmann-fold domains"/>
    <property type="match status" value="1"/>
</dbReference>
<comment type="pathway">
    <text evidence="1 6">Carbohydrate biosynthesis; dTDP-L-rhamnose biosynthesis.</text>
</comment>
<gene>
    <name evidence="8" type="primary">rfbD</name>
    <name evidence="8" type="ORF">J5Y06_22250</name>
</gene>
<dbReference type="NCBIfam" id="TIGR01214">
    <property type="entry name" value="rmlD"/>
    <property type="match status" value="1"/>
</dbReference>
<evidence type="ECO:0000256" key="6">
    <source>
        <dbReference type="RuleBase" id="RU364082"/>
    </source>
</evidence>
<dbReference type="GO" id="GO:0019305">
    <property type="term" value="P:dTDP-rhamnose biosynthetic process"/>
    <property type="evidence" value="ECO:0007669"/>
    <property type="project" value="UniProtKB-UniPathway"/>
</dbReference>
<accession>A0A8J7ULW2</accession>
<evidence type="ECO:0000256" key="2">
    <source>
        <dbReference type="ARBA" id="ARBA00010944"/>
    </source>
</evidence>
<dbReference type="GO" id="GO:0008831">
    <property type="term" value="F:dTDP-4-dehydrorhamnose reductase activity"/>
    <property type="evidence" value="ECO:0007669"/>
    <property type="project" value="UniProtKB-EC"/>
</dbReference>
<evidence type="ECO:0000256" key="5">
    <source>
        <dbReference type="ARBA" id="ARBA00048200"/>
    </source>
</evidence>
<comment type="caution">
    <text evidence="8">The sequence shown here is derived from an EMBL/GenBank/DDBJ whole genome shotgun (WGS) entry which is preliminary data.</text>
</comment>
<evidence type="ECO:0000313" key="8">
    <source>
        <dbReference type="EMBL" id="MBP0441375.1"/>
    </source>
</evidence>
<evidence type="ECO:0000256" key="1">
    <source>
        <dbReference type="ARBA" id="ARBA00004781"/>
    </source>
</evidence>
<dbReference type="Proteomes" id="UP000666240">
    <property type="component" value="Unassembled WGS sequence"/>
</dbReference>
<comment type="catalytic activity">
    <reaction evidence="5 6">
        <text>dTDP-beta-L-rhamnose + NADP(+) = dTDP-4-dehydro-beta-L-rhamnose + NADPH + H(+)</text>
        <dbReference type="Rhea" id="RHEA:21796"/>
        <dbReference type="ChEBI" id="CHEBI:15378"/>
        <dbReference type="ChEBI" id="CHEBI:57510"/>
        <dbReference type="ChEBI" id="CHEBI:57783"/>
        <dbReference type="ChEBI" id="CHEBI:58349"/>
        <dbReference type="ChEBI" id="CHEBI:62830"/>
        <dbReference type="EC" id="1.1.1.133"/>
    </reaction>
</comment>
<dbReference type="InterPro" id="IPR036291">
    <property type="entry name" value="NAD(P)-bd_dom_sf"/>
</dbReference>
<keyword evidence="6" id="KW-0521">NADP</keyword>
<dbReference type="UniPathway" id="UPA00124"/>
<protein>
    <recommendedName>
        <fullName evidence="4 6">dTDP-4-dehydrorhamnose reductase</fullName>
        <ecNumber evidence="3 6">1.1.1.133</ecNumber>
    </recommendedName>
</protein>
<comment type="similarity">
    <text evidence="2 6">Belongs to the dTDP-4-dehydrorhamnose reductase family.</text>
</comment>
<proteinExistence type="inferred from homology"/>